<gene>
    <name evidence="1" type="ORF">NBR_LOCUS5142</name>
</gene>
<organism evidence="3">
    <name type="scientific">Nippostrongylus brasiliensis</name>
    <name type="common">Rat hookworm</name>
    <dbReference type="NCBI Taxonomy" id="27835"/>
    <lineage>
        <taxon>Eukaryota</taxon>
        <taxon>Metazoa</taxon>
        <taxon>Ecdysozoa</taxon>
        <taxon>Nematoda</taxon>
        <taxon>Chromadorea</taxon>
        <taxon>Rhabditida</taxon>
        <taxon>Rhabditina</taxon>
        <taxon>Rhabditomorpha</taxon>
        <taxon>Strongyloidea</taxon>
        <taxon>Heligmosomidae</taxon>
        <taxon>Nippostrongylus</taxon>
    </lineage>
</organism>
<protein>
    <submittedName>
        <fullName evidence="3">AAA_12 domain-containing protein</fullName>
    </submittedName>
</protein>
<reference evidence="3" key="1">
    <citation type="submission" date="2017-02" db="UniProtKB">
        <authorList>
            <consortium name="WormBaseParasite"/>
        </authorList>
    </citation>
    <scope>IDENTIFICATION</scope>
</reference>
<evidence type="ECO:0000313" key="2">
    <source>
        <dbReference type="Proteomes" id="UP000271162"/>
    </source>
</evidence>
<dbReference type="Proteomes" id="UP000271162">
    <property type="component" value="Unassembled WGS sequence"/>
</dbReference>
<evidence type="ECO:0000313" key="3">
    <source>
        <dbReference type="WBParaSite" id="NBR_0000513701-mRNA-1"/>
    </source>
</evidence>
<proteinExistence type="predicted"/>
<dbReference type="AlphaFoldDB" id="A0A0N4XRI5"/>
<evidence type="ECO:0000313" key="1">
    <source>
        <dbReference type="EMBL" id="VDL68731.1"/>
    </source>
</evidence>
<sequence>MTADKKSWVMQLFNDKISGVRPSNEEKLVVAEEAYFSEVPRSYFFDILLFGEWVERAASLKSGSIVILKNLHSFVSKSHTRPILAMHEGTGLRRDIVEVDMDKFGNHYRCLKLTKCVLVFVGSTEIAYKSHQTFWAAGSSFMTWKPVVNLQMFPIVLDPSTSGGVYSWVMQRYNNLT</sequence>
<accession>A0A0N4XRI5</accession>
<dbReference type="EMBL" id="UYSL01011531">
    <property type="protein sequence ID" value="VDL68731.1"/>
    <property type="molecule type" value="Genomic_DNA"/>
</dbReference>
<reference evidence="1 2" key="2">
    <citation type="submission" date="2018-11" db="EMBL/GenBank/DDBJ databases">
        <authorList>
            <consortium name="Pathogen Informatics"/>
        </authorList>
    </citation>
    <scope>NUCLEOTIDE SEQUENCE [LARGE SCALE GENOMIC DNA]</scope>
</reference>
<name>A0A0N4XRI5_NIPBR</name>
<dbReference type="InterPro" id="IPR012340">
    <property type="entry name" value="NA-bd_OB-fold"/>
</dbReference>
<dbReference type="WBParaSite" id="NBR_0000513701-mRNA-1">
    <property type="protein sequence ID" value="NBR_0000513701-mRNA-1"/>
    <property type="gene ID" value="NBR_0000513701"/>
</dbReference>
<keyword evidence="2" id="KW-1185">Reference proteome</keyword>
<dbReference type="Gene3D" id="2.40.50.140">
    <property type="entry name" value="Nucleic acid-binding proteins"/>
    <property type="match status" value="1"/>
</dbReference>